<dbReference type="AlphaFoldDB" id="A0A160V6I7"/>
<dbReference type="SUPFAM" id="SSF48317">
    <property type="entry name" value="Acid phosphatase/Vanadium-dependent haloperoxidase"/>
    <property type="match status" value="1"/>
</dbReference>
<evidence type="ECO:0000313" key="3">
    <source>
        <dbReference type="EMBL" id="CUV01379.1"/>
    </source>
</evidence>
<dbReference type="SMART" id="SM00014">
    <property type="entry name" value="acidPPc"/>
    <property type="match status" value="1"/>
</dbReference>
<dbReference type="InterPro" id="IPR000326">
    <property type="entry name" value="PAP2/HPO"/>
</dbReference>
<protein>
    <submittedName>
        <fullName evidence="3">Membrane-associated phospholipid phosphatase</fullName>
    </submittedName>
</protein>
<evidence type="ECO:0000256" key="1">
    <source>
        <dbReference type="SAM" id="Phobius"/>
    </source>
</evidence>
<feature type="domain" description="Phosphatidic acid phosphatase type 2/haloperoxidase" evidence="2">
    <location>
        <begin position="81"/>
        <end position="190"/>
    </location>
</feature>
<evidence type="ECO:0000259" key="2">
    <source>
        <dbReference type="SMART" id="SM00014"/>
    </source>
</evidence>
<keyword evidence="1" id="KW-0812">Transmembrane</keyword>
<keyword evidence="1" id="KW-1133">Transmembrane helix</keyword>
<keyword evidence="1" id="KW-0472">Membrane</keyword>
<dbReference type="Pfam" id="PF01569">
    <property type="entry name" value="PAP2"/>
    <property type="match status" value="1"/>
</dbReference>
<dbReference type="InterPro" id="IPR036938">
    <property type="entry name" value="PAP2/HPO_sf"/>
</dbReference>
<name>A0A160V6I7_9ZZZZ</name>
<organism evidence="3">
    <name type="scientific">hydrothermal vent metagenome</name>
    <dbReference type="NCBI Taxonomy" id="652676"/>
    <lineage>
        <taxon>unclassified sequences</taxon>
        <taxon>metagenomes</taxon>
        <taxon>ecological metagenomes</taxon>
    </lineage>
</organism>
<dbReference type="Gene3D" id="1.20.144.10">
    <property type="entry name" value="Phosphatidic acid phosphatase type 2/haloperoxidase"/>
    <property type="match status" value="1"/>
</dbReference>
<dbReference type="EMBL" id="FAXA01000056">
    <property type="protein sequence ID" value="CUV01379.1"/>
    <property type="molecule type" value="Genomic_DNA"/>
</dbReference>
<accession>A0A160V6I7</accession>
<feature type="transmembrane region" description="Helical" evidence="1">
    <location>
        <begin position="147"/>
        <end position="163"/>
    </location>
</feature>
<proteinExistence type="predicted"/>
<feature type="transmembrane region" description="Helical" evidence="1">
    <location>
        <begin position="175"/>
        <end position="193"/>
    </location>
</feature>
<gene>
    <name evidence="3" type="ORF">MGWOODY_Clf1360</name>
</gene>
<feature type="transmembrane region" description="Helical" evidence="1">
    <location>
        <begin position="81"/>
        <end position="101"/>
    </location>
</feature>
<sequence length="199" mass="21842">MIAKVGIAILALATVVLFAIAAVHNNDLFWGDRTILSSLRIDDPAWQRFFAWFDIRGVAGVSSILAISIVFLVFRKRPEALIYLAMLPVMGFTIVLPKAFVNRPRPEGALEGFTDSFPSGTATASILLLGFLIYLISEFVAPRKLRIGLQLALGMAIVLLGLFRMLAGEHWPSDLVGGYMAGSLALVAIIWAYRKLKQH</sequence>
<reference evidence="3" key="1">
    <citation type="submission" date="2015-10" db="EMBL/GenBank/DDBJ databases">
        <authorList>
            <person name="Gilbert D.G."/>
        </authorList>
    </citation>
    <scope>NUCLEOTIDE SEQUENCE</scope>
</reference>
<feature type="transmembrane region" description="Helical" evidence="1">
    <location>
        <begin position="49"/>
        <end position="74"/>
    </location>
</feature>
<feature type="transmembrane region" description="Helical" evidence="1">
    <location>
        <begin position="121"/>
        <end position="140"/>
    </location>
</feature>